<organism evidence="1 2">
    <name type="scientific">Mycena maculata</name>
    <dbReference type="NCBI Taxonomy" id="230809"/>
    <lineage>
        <taxon>Eukaryota</taxon>
        <taxon>Fungi</taxon>
        <taxon>Dikarya</taxon>
        <taxon>Basidiomycota</taxon>
        <taxon>Agaricomycotina</taxon>
        <taxon>Agaricomycetes</taxon>
        <taxon>Agaricomycetidae</taxon>
        <taxon>Agaricales</taxon>
        <taxon>Marasmiineae</taxon>
        <taxon>Mycenaceae</taxon>
        <taxon>Mycena</taxon>
    </lineage>
</organism>
<name>A0AAD7JUB5_9AGAR</name>
<sequence>MSRREKPFGPSLPVGIPRELMVLSLKAGGDTENIWVYNENGVLWTEGLLADETTSATLSSLTEKKCICKIGLKLHWGHDAICRASRCAADGGQIGKPPDKCPLSAGPADLGQISNLPAICS</sequence>
<accession>A0AAD7JUB5</accession>
<keyword evidence="2" id="KW-1185">Reference proteome</keyword>
<proteinExistence type="predicted"/>
<dbReference type="AlphaFoldDB" id="A0AAD7JUB5"/>
<evidence type="ECO:0000313" key="1">
    <source>
        <dbReference type="EMBL" id="KAJ7771967.1"/>
    </source>
</evidence>
<dbReference type="Proteomes" id="UP001215280">
    <property type="component" value="Unassembled WGS sequence"/>
</dbReference>
<comment type="caution">
    <text evidence="1">The sequence shown here is derived from an EMBL/GenBank/DDBJ whole genome shotgun (WGS) entry which is preliminary data.</text>
</comment>
<dbReference type="EMBL" id="JARJLG010000020">
    <property type="protein sequence ID" value="KAJ7771967.1"/>
    <property type="molecule type" value="Genomic_DNA"/>
</dbReference>
<evidence type="ECO:0000313" key="2">
    <source>
        <dbReference type="Proteomes" id="UP001215280"/>
    </source>
</evidence>
<gene>
    <name evidence="1" type="ORF">DFH07DRAFT_937697</name>
</gene>
<reference evidence="1" key="1">
    <citation type="submission" date="2023-03" db="EMBL/GenBank/DDBJ databases">
        <title>Massive genome expansion in bonnet fungi (Mycena s.s.) driven by repeated elements and novel gene families across ecological guilds.</title>
        <authorList>
            <consortium name="Lawrence Berkeley National Laboratory"/>
            <person name="Harder C.B."/>
            <person name="Miyauchi S."/>
            <person name="Viragh M."/>
            <person name="Kuo A."/>
            <person name="Thoen E."/>
            <person name="Andreopoulos B."/>
            <person name="Lu D."/>
            <person name="Skrede I."/>
            <person name="Drula E."/>
            <person name="Henrissat B."/>
            <person name="Morin E."/>
            <person name="Kohler A."/>
            <person name="Barry K."/>
            <person name="LaButti K."/>
            <person name="Morin E."/>
            <person name="Salamov A."/>
            <person name="Lipzen A."/>
            <person name="Mereny Z."/>
            <person name="Hegedus B."/>
            <person name="Baldrian P."/>
            <person name="Stursova M."/>
            <person name="Weitz H."/>
            <person name="Taylor A."/>
            <person name="Grigoriev I.V."/>
            <person name="Nagy L.G."/>
            <person name="Martin F."/>
            <person name="Kauserud H."/>
        </authorList>
    </citation>
    <scope>NUCLEOTIDE SEQUENCE</scope>
    <source>
        <strain evidence="1">CBHHK188m</strain>
    </source>
</reference>
<protein>
    <submittedName>
        <fullName evidence="1">Uncharacterized protein</fullName>
    </submittedName>
</protein>